<dbReference type="OrthoDB" id="1444767at2"/>
<dbReference type="RefSeq" id="WP_135834613.1">
    <property type="nucleotide sequence ID" value="NZ_CAUQWU010000006.1"/>
</dbReference>
<reference evidence="2 3" key="1">
    <citation type="submission" date="2019-03" db="EMBL/GenBank/DDBJ databases">
        <title>Empedobacter tilapiae sp. nov., isolated from an intestine of Nile tilapia Oreochromis niloticus.</title>
        <authorList>
            <person name="Kim Y.-O."/>
            <person name="Yoon J.-H."/>
        </authorList>
    </citation>
    <scope>NUCLEOTIDE SEQUENCE [LARGE SCALE GENOMIC DNA]</scope>
    <source>
        <strain evidence="2 3">MRS2</strain>
    </source>
</reference>
<name>A0A4Z1BBS5_9FLAO</name>
<accession>A0A4Z1BBS5</accession>
<keyword evidence="3" id="KW-1185">Reference proteome</keyword>
<keyword evidence="1" id="KW-0472">Membrane</keyword>
<evidence type="ECO:0000313" key="2">
    <source>
        <dbReference type="EMBL" id="TGN29156.1"/>
    </source>
</evidence>
<proteinExistence type="predicted"/>
<evidence type="ECO:0000313" key="3">
    <source>
        <dbReference type="Proteomes" id="UP000297998"/>
    </source>
</evidence>
<feature type="transmembrane region" description="Helical" evidence="1">
    <location>
        <begin position="6"/>
        <end position="23"/>
    </location>
</feature>
<keyword evidence="1" id="KW-0812">Transmembrane</keyword>
<dbReference type="Proteomes" id="UP000297998">
    <property type="component" value="Unassembled WGS sequence"/>
</dbReference>
<comment type="caution">
    <text evidence="2">The sequence shown here is derived from an EMBL/GenBank/DDBJ whole genome shotgun (WGS) entry which is preliminary data.</text>
</comment>
<sequence length="134" mass="15996">MKKELIFYYIGILVFFIVLIFSVRHIVNTTRIFVGYEDGFNPIHIQWNIDHKDSTLRVKDPMYLRNDYYLIDYDDKSILKNDTVLYAELFGDSLVSKGNALNVEPPYFLWKDAKNDTLKIFKHNITLKFTKQKY</sequence>
<protein>
    <submittedName>
        <fullName evidence="2">Uncharacterized protein</fullName>
    </submittedName>
</protein>
<gene>
    <name evidence="2" type="ORF">E4J94_04160</name>
</gene>
<evidence type="ECO:0000256" key="1">
    <source>
        <dbReference type="SAM" id="Phobius"/>
    </source>
</evidence>
<organism evidence="2 3">
    <name type="scientific">Empedobacter tilapiae</name>
    <dbReference type="NCBI Taxonomy" id="2491114"/>
    <lineage>
        <taxon>Bacteria</taxon>
        <taxon>Pseudomonadati</taxon>
        <taxon>Bacteroidota</taxon>
        <taxon>Flavobacteriia</taxon>
        <taxon>Flavobacteriales</taxon>
        <taxon>Weeksellaceae</taxon>
        <taxon>Empedobacter</taxon>
    </lineage>
</organism>
<dbReference type="EMBL" id="SRPE01000003">
    <property type="protein sequence ID" value="TGN29156.1"/>
    <property type="molecule type" value="Genomic_DNA"/>
</dbReference>
<keyword evidence="1" id="KW-1133">Transmembrane helix</keyword>
<dbReference type="AlphaFoldDB" id="A0A4Z1BBS5"/>